<dbReference type="Proteomes" id="UP000799778">
    <property type="component" value="Unassembled WGS sequence"/>
</dbReference>
<dbReference type="EMBL" id="ML978068">
    <property type="protein sequence ID" value="KAF2018264.1"/>
    <property type="molecule type" value="Genomic_DNA"/>
</dbReference>
<dbReference type="RefSeq" id="XP_033386603.1">
    <property type="nucleotide sequence ID" value="XM_033521462.1"/>
</dbReference>
<keyword evidence="1" id="KW-1133">Transmembrane helix</keyword>
<accession>A0A6A5Y126</accession>
<evidence type="ECO:0000256" key="1">
    <source>
        <dbReference type="SAM" id="Phobius"/>
    </source>
</evidence>
<dbReference type="AlphaFoldDB" id="A0A6A5Y126"/>
<keyword evidence="1" id="KW-0812">Transmembrane</keyword>
<keyword evidence="3" id="KW-1185">Reference proteome</keyword>
<gene>
    <name evidence="2" type="ORF">BU24DRAFT_167845</name>
</gene>
<feature type="transmembrane region" description="Helical" evidence="1">
    <location>
        <begin position="28"/>
        <end position="51"/>
    </location>
</feature>
<sequence>MGQRAGDPPSSAERSQFRSNVLLLSMPFYMLTMSINASVALESFLSFFFWLRLRRRGRLYLVVTAREKIDRKANDEHVALLY</sequence>
<evidence type="ECO:0000313" key="3">
    <source>
        <dbReference type="Proteomes" id="UP000799778"/>
    </source>
</evidence>
<proteinExistence type="predicted"/>
<organism evidence="2 3">
    <name type="scientific">Aaosphaeria arxii CBS 175.79</name>
    <dbReference type="NCBI Taxonomy" id="1450172"/>
    <lineage>
        <taxon>Eukaryota</taxon>
        <taxon>Fungi</taxon>
        <taxon>Dikarya</taxon>
        <taxon>Ascomycota</taxon>
        <taxon>Pezizomycotina</taxon>
        <taxon>Dothideomycetes</taxon>
        <taxon>Pleosporomycetidae</taxon>
        <taxon>Pleosporales</taxon>
        <taxon>Pleosporales incertae sedis</taxon>
        <taxon>Aaosphaeria</taxon>
    </lineage>
</organism>
<keyword evidence="1" id="KW-0472">Membrane</keyword>
<name>A0A6A5Y126_9PLEO</name>
<evidence type="ECO:0000313" key="2">
    <source>
        <dbReference type="EMBL" id="KAF2018264.1"/>
    </source>
</evidence>
<dbReference type="GeneID" id="54278859"/>
<protein>
    <submittedName>
        <fullName evidence="2">Uncharacterized protein</fullName>
    </submittedName>
</protein>
<reference evidence="2" key="1">
    <citation type="journal article" date="2020" name="Stud. Mycol.">
        <title>101 Dothideomycetes genomes: a test case for predicting lifestyles and emergence of pathogens.</title>
        <authorList>
            <person name="Haridas S."/>
            <person name="Albert R."/>
            <person name="Binder M."/>
            <person name="Bloem J."/>
            <person name="Labutti K."/>
            <person name="Salamov A."/>
            <person name="Andreopoulos B."/>
            <person name="Baker S."/>
            <person name="Barry K."/>
            <person name="Bills G."/>
            <person name="Bluhm B."/>
            <person name="Cannon C."/>
            <person name="Castanera R."/>
            <person name="Culley D."/>
            <person name="Daum C."/>
            <person name="Ezra D."/>
            <person name="Gonzalez J."/>
            <person name="Henrissat B."/>
            <person name="Kuo A."/>
            <person name="Liang C."/>
            <person name="Lipzen A."/>
            <person name="Lutzoni F."/>
            <person name="Magnuson J."/>
            <person name="Mondo S."/>
            <person name="Nolan M."/>
            <person name="Ohm R."/>
            <person name="Pangilinan J."/>
            <person name="Park H.-J."/>
            <person name="Ramirez L."/>
            <person name="Alfaro M."/>
            <person name="Sun H."/>
            <person name="Tritt A."/>
            <person name="Yoshinaga Y."/>
            <person name="Zwiers L.-H."/>
            <person name="Turgeon B."/>
            <person name="Goodwin S."/>
            <person name="Spatafora J."/>
            <person name="Crous P."/>
            <person name="Grigoriev I."/>
        </authorList>
    </citation>
    <scope>NUCLEOTIDE SEQUENCE</scope>
    <source>
        <strain evidence="2">CBS 175.79</strain>
    </source>
</reference>